<keyword evidence="2" id="KW-1185">Reference proteome</keyword>
<dbReference type="KEGG" id="soy:115887494"/>
<reference evidence="3" key="1">
    <citation type="submission" date="2025-08" db="UniProtKB">
        <authorList>
            <consortium name="RefSeq"/>
        </authorList>
    </citation>
    <scope>IDENTIFICATION</scope>
    <source>
        <tissue evidence="3">Gonads</tissue>
    </source>
</reference>
<dbReference type="InParanoid" id="A0A6J2YIW2"/>
<keyword evidence="1" id="KW-0472">Membrane</keyword>
<dbReference type="FunCoup" id="A0A6J2YIW2">
    <property type="interactions" value="13"/>
</dbReference>
<proteinExistence type="predicted"/>
<dbReference type="Proteomes" id="UP000504635">
    <property type="component" value="Unplaced"/>
</dbReference>
<dbReference type="Gene3D" id="2.60.120.650">
    <property type="entry name" value="Cupin"/>
    <property type="match status" value="1"/>
</dbReference>
<dbReference type="AlphaFoldDB" id="A0A6J2YIW2"/>
<dbReference type="OrthoDB" id="47883at2759"/>
<feature type="transmembrane region" description="Helical" evidence="1">
    <location>
        <begin position="53"/>
        <end position="77"/>
    </location>
</feature>
<keyword evidence="1" id="KW-1133">Transmembrane helix</keyword>
<gene>
    <name evidence="3" type="primary">LOC115887494</name>
</gene>
<dbReference type="GeneID" id="115887494"/>
<evidence type="ECO:0000313" key="2">
    <source>
        <dbReference type="Proteomes" id="UP000504635"/>
    </source>
</evidence>
<dbReference type="GO" id="GO:0016706">
    <property type="term" value="F:2-oxoglutarate-dependent dioxygenase activity"/>
    <property type="evidence" value="ECO:0007669"/>
    <property type="project" value="TreeGrafter"/>
</dbReference>
<keyword evidence="1" id="KW-0812">Transmembrane</keyword>
<dbReference type="PANTHER" id="PTHR12480:SF13">
    <property type="entry name" value="LD14533P"/>
    <property type="match status" value="1"/>
</dbReference>
<organism evidence="2 3">
    <name type="scientific">Sitophilus oryzae</name>
    <name type="common">Rice weevil</name>
    <name type="synonym">Curculio oryzae</name>
    <dbReference type="NCBI Taxonomy" id="7048"/>
    <lineage>
        <taxon>Eukaryota</taxon>
        <taxon>Metazoa</taxon>
        <taxon>Ecdysozoa</taxon>
        <taxon>Arthropoda</taxon>
        <taxon>Hexapoda</taxon>
        <taxon>Insecta</taxon>
        <taxon>Pterygota</taxon>
        <taxon>Neoptera</taxon>
        <taxon>Endopterygota</taxon>
        <taxon>Coleoptera</taxon>
        <taxon>Polyphaga</taxon>
        <taxon>Cucujiformia</taxon>
        <taxon>Curculionidae</taxon>
        <taxon>Dryophthorinae</taxon>
        <taxon>Sitophilus</taxon>
    </lineage>
</organism>
<protein>
    <submittedName>
        <fullName evidence="3">Uncharacterized protein LOC115887494</fullName>
    </submittedName>
</protein>
<evidence type="ECO:0000256" key="1">
    <source>
        <dbReference type="SAM" id="Phobius"/>
    </source>
</evidence>
<accession>A0A6J2YIW2</accession>
<dbReference type="RefSeq" id="XP_030762810.1">
    <property type="nucleotide sequence ID" value="XM_030906950.1"/>
</dbReference>
<dbReference type="InterPro" id="IPR050910">
    <property type="entry name" value="JMJD6_ArgDemeth/LysHydrox"/>
</dbReference>
<dbReference type="SUPFAM" id="SSF51197">
    <property type="entry name" value="Clavaminate synthase-like"/>
    <property type="match status" value="1"/>
</dbReference>
<evidence type="ECO:0000313" key="3">
    <source>
        <dbReference type="RefSeq" id="XP_030762810.1"/>
    </source>
</evidence>
<dbReference type="PANTHER" id="PTHR12480">
    <property type="entry name" value="ARGININE DEMETHYLASE AND LYSYL-HYDROXYLASE JMJD"/>
    <property type="match status" value="1"/>
</dbReference>
<name>A0A6J2YIW2_SITOR</name>
<sequence length="318" mass="37242">MPEISQELLQNVVKEEIHNVLEHYLKLECSLEELQVSIFSRRQEKQEFNKKRIVLIVSLTFLLTSIIYQLNIFSFIFGIRCVIPNNYFIWEATRPISDCNFCSNVTKPVILHNVSKETFNPYAYSSQPIVARGAFLYWPAKTKFSWHFFKELYADIEDSYKSVEEECQFLHFKSDFISIKDVFSMSEARSNNKPGERSWYVGWGNCHPVILQEMRKYYSKPNFLPADSEIPHKEYVFMGYDDGATMHLDFINRLMWQAQLKGEKLWNLLPPPECQAVCKPVEFKVYPGDGVLVDTRVWYHATTIPNGQFSLSVQSEYG</sequence>